<feature type="transmembrane region" description="Helical" evidence="1">
    <location>
        <begin position="6"/>
        <end position="28"/>
    </location>
</feature>
<evidence type="ECO:0000313" key="3">
    <source>
        <dbReference type="Proteomes" id="UP000019205"/>
    </source>
</evidence>
<evidence type="ECO:0000313" key="2">
    <source>
        <dbReference type="EMBL" id="EAQ96322.1"/>
    </source>
</evidence>
<feature type="transmembrane region" description="Helical" evidence="1">
    <location>
        <begin position="40"/>
        <end position="67"/>
    </location>
</feature>
<dbReference type="HOGENOM" id="CLU_137257_0_0_6"/>
<keyword evidence="3" id="KW-1185">Reference proteome</keyword>
<keyword evidence="1" id="KW-0812">Transmembrane</keyword>
<name>A4AC94_9GAMM</name>
<keyword evidence="1" id="KW-0472">Membrane</keyword>
<keyword evidence="1" id="KW-1133">Transmembrane helix</keyword>
<accession>A4AC94</accession>
<gene>
    <name evidence="2" type="ORF">KT71_13085</name>
</gene>
<protein>
    <submittedName>
        <fullName evidence="2">Uncharacterized protein</fullName>
    </submittedName>
</protein>
<evidence type="ECO:0000256" key="1">
    <source>
        <dbReference type="SAM" id="Phobius"/>
    </source>
</evidence>
<reference evidence="2 3" key="2">
    <citation type="journal article" date="2009" name="PLoS ONE">
        <title>The photosynthetic apparatus and its regulation in the aerobic gammaproteobacterium Congregibacter litoralis gen. nov., sp. nov.</title>
        <authorList>
            <person name="Spring S."/>
            <person name="Lunsdorf H."/>
            <person name="Fuchs B.M."/>
            <person name="Tindall B.J."/>
        </authorList>
    </citation>
    <scope>NUCLEOTIDE SEQUENCE [LARGE SCALE GENOMIC DNA]</scope>
    <source>
        <strain evidence="2">KT71</strain>
    </source>
</reference>
<dbReference type="RefSeq" id="WP_008295053.1">
    <property type="nucleotide sequence ID" value="NZ_CM002299.1"/>
</dbReference>
<dbReference type="Proteomes" id="UP000019205">
    <property type="component" value="Chromosome"/>
</dbReference>
<comment type="caution">
    <text evidence="2">The sequence shown here is derived from an EMBL/GenBank/DDBJ whole genome shotgun (WGS) entry which is preliminary data.</text>
</comment>
<feature type="transmembrane region" description="Helical" evidence="1">
    <location>
        <begin position="108"/>
        <end position="130"/>
    </location>
</feature>
<reference evidence="2 3" key="1">
    <citation type="journal article" date="2007" name="Proc. Natl. Acad. Sci. U.S.A.">
        <title>Characterization of a marine gammaproteobacterium capable of aerobic anoxygenic photosynthesis.</title>
        <authorList>
            <person name="Fuchs B.M."/>
            <person name="Spring S."/>
            <person name="Teeling H."/>
            <person name="Quast C."/>
            <person name="Wulf J."/>
            <person name="Schattenhofer M."/>
            <person name="Yan S."/>
            <person name="Ferriera S."/>
            <person name="Johnson J."/>
            <person name="Glockner F.O."/>
            <person name="Amann R."/>
        </authorList>
    </citation>
    <scope>NUCLEOTIDE SEQUENCE [LARGE SCALE GENOMIC DNA]</scope>
    <source>
        <strain evidence="2">KT71</strain>
    </source>
</reference>
<feature type="transmembrane region" description="Helical" evidence="1">
    <location>
        <begin position="136"/>
        <end position="158"/>
    </location>
</feature>
<dbReference type="EMBL" id="AAOA02000001">
    <property type="protein sequence ID" value="EAQ96322.1"/>
    <property type="molecule type" value="Genomic_DNA"/>
</dbReference>
<proteinExistence type="predicted"/>
<dbReference type="AlphaFoldDB" id="A4AC94"/>
<organism evidence="2 3">
    <name type="scientific">Congregibacter litoralis KT71</name>
    <dbReference type="NCBI Taxonomy" id="314285"/>
    <lineage>
        <taxon>Bacteria</taxon>
        <taxon>Pseudomonadati</taxon>
        <taxon>Pseudomonadota</taxon>
        <taxon>Gammaproteobacteria</taxon>
        <taxon>Cellvibrionales</taxon>
        <taxon>Halieaceae</taxon>
        <taxon>Congregibacter</taxon>
    </lineage>
</organism>
<feature type="transmembrane region" description="Helical" evidence="1">
    <location>
        <begin position="73"/>
        <end position="96"/>
    </location>
</feature>
<sequence length="164" mass="17828">MPHESFLIGFAQLSLIATGFLSVLFVFMAPEGGGSRVNTFHAFPVLMGSLICFVASILPLLLTAYGFEGRVLWWWASVAAFGLGTGFFAVGGWLTIQLTKAEFKELGPIHVIAAYVPGTVAMLLLAWNIFGDVRSGHYLTALVLTFLASLIGFVAFAIQKVFYW</sequence>